<dbReference type="PANTHER" id="PTHR30537:SF5">
    <property type="entry name" value="HTH-TYPE TRANSCRIPTIONAL ACTIVATOR TTDR-RELATED"/>
    <property type="match status" value="1"/>
</dbReference>
<name>A0A7U8C4F7_NEPCE</name>
<dbReference type="PRINTS" id="PR00039">
    <property type="entry name" value="HTHLYSR"/>
</dbReference>
<comment type="similarity">
    <text evidence="1">Belongs to the LysR transcriptional regulatory family.</text>
</comment>
<keyword evidence="2" id="KW-0805">Transcription regulation</keyword>
<feature type="domain" description="HTH lysR-type" evidence="5">
    <location>
        <begin position="1"/>
        <end position="58"/>
    </location>
</feature>
<dbReference type="Gene3D" id="3.40.190.290">
    <property type="match status" value="1"/>
</dbReference>
<organism evidence="6 7">
    <name type="scientific">Neptuniibacter caesariensis</name>
    <dbReference type="NCBI Taxonomy" id="207954"/>
    <lineage>
        <taxon>Bacteria</taxon>
        <taxon>Pseudomonadati</taxon>
        <taxon>Pseudomonadota</taxon>
        <taxon>Gammaproteobacteria</taxon>
        <taxon>Oceanospirillales</taxon>
        <taxon>Oceanospirillaceae</taxon>
        <taxon>Neptuniibacter</taxon>
    </lineage>
</organism>
<evidence type="ECO:0000313" key="7">
    <source>
        <dbReference type="Proteomes" id="UP000002171"/>
    </source>
</evidence>
<dbReference type="AlphaFoldDB" id="A0A7U8C4F7"/>
<evidence type="ECO:0000256" key="1">
    <source>
        <dbReference type="ARBA" id="ARBA00009437"/>
    </source>
</evidence>
<dbReference type="Pfam" id="PF03466">
    <property type="entry name" value="LysR_substrate"/>
    <property type="match status" value="1"/>
</dbReference>
<proteinExistence type="inferred from homology"/>
<keyword evidence="3" id="KW-0238">DNA-binding</keyword>
<evidence type="ECO:0000259" key="5">
    <source>
        <dbReference type="PROSITE" id="PS50931"/>
    </source>
</evidence>
<accession>A0A7U8C4F7</accession>
<dbReference type="Pfam" id="PF00126">
    <property type="entry name" value="HTH_1"/>
    <property type="match status" value="1"/>
</dbReference>
<sequence>MNLNDVHLFIQVIEHNSFTSAAEKLGIQKSTISRRIAQLEDELGVRLLNRTTRKLSMTNEGEDLFKRCRPLLEELENVEHSVTSRQSEPKGRLRITMPPELGIFIMNDAVSSFIKRYPQIQIDIELSVRVVDLVEEGIDLALRVGDLSDSSLIARKISDAHAHLYASQDYLDKYGEPETPDDLINHQCIGIKLNSTDWVFENWNDGKPVPVNFRIRANNLTFCKDMLLNGLGIGRIPNGFFEEELKTGEVKQILTEYRTPTVGIHALYPSRRHLNPKVRLFIDHIVETLDQHPWMK</sequence>
<evidence type="ECO:0000256" key="4">
    <source>
        <dbReference type="ARBA" id="ARBA00023163"/>
    </source>
</evidence>
<protein>
    <submittedName>
        <fullName evidence="6">Transcriptional regulator</fullName>
    </submittedName>
</protein>
<keyword evidence="7" id="KW-1185">Reference proteome</keyword>
<dbReference type="Gene3D" id="1.10.10.10">
    <property type="entry name" value="Winged helix-like DNA-binding domain superfamily/Winged helix DNA-binding domain"/>
    <property type="match status" value="1"/>
</dbReference>
<dbReference type="EMBL" id="AAOW01000009">
    <property type="protein sequence ID" value="EAR61253.1"/>
    <property type="molecule type" value="Genomic_DNA"/>
</dbReference>
<dbReference type="InterPro" id="IPR036388">
    <property type="entry name" value="WH-like_DNA-bd_sf"/>
</dbReference>
<evidence type="ECO:0000256" key="3">
    <source>
        <dbReference type="ARBA" id="ARBA00023125"/>
    </source>
</evidence>
<dbReference type="CDD" id="cd08422">
    <property type="entry name" value="PBP2_CrgA_like"/>
    <property type="match status" value="1"/>
</dbReference>
<dbReference type="GO" id="GO:0003700">
    <property type="term" value="F:DNA-binding transcription factor activity"/>
    <property type="evidence" value="ECO:0007669"/>
    <property type="project" value="InterPro"/>
</dbReference>
<dbReference type="InterPro" id="IPR000847">
    <property type="entry name" value="LysR_HTH_N"/>
</dbReference>
<dbReference type="FunFam" id="1.10.10.10:FF:000001">
    <property type="entry name" value="LysR family transcriptional regulator"/>
    <property type="match status" value="1"/>
</dbReference>
<dbReference type="InterPro" id="IPR005119">
    <property type="entry name" value="LysR_subst-bd"/>
</dbReference>
<dbReference type="PROSITE" id="PS50931">
    <property type="entry name" value="HTH_LYSR"/>
    <property type="match status" value="1"/>
</dbReference>
<dbReference type="GO" id="GO:0006351">
    <property type="term" value="P:DNA-templated transcription"/>
    <property type="evidence" value="ECO:0007669"/>
    <property type="project" value="TreeGrafter"/>
</dbReference>
<dbReference type="PANTHER" id="PTHR30537">
    <property type="entry name" value="HTH-TYPE TRANSCRIPTIONAL REGULATOR"/>
    <property type="match status" value="1"/>
</dbReference>
<evidence type="ECO:0000313" key="6">
    <source>
        <dbReference type="EMBL" id="EAR61253.1"/>
    </source>
</evidence>
<dbReference type="RefSeq" id="WP_007019945.1">
    <property type="nucleotide sequence ID" value="NZ_CH724125.1"/>
</dbReference>
<dbReference type="SUPFAM" id="SSF53850">
    <property type="entry name" value="Periplasmic binding protein-like II"/>
    <property type="match status" value="1"/>
</dbReference>
<dbReference type="OrthoDB" id="9815676at2"/>
<dbReference type="GO" id="GO:0043565">
    <property type="term" value="F:sequence-specific DNA binding"/>
    <property type="evidence" value="ECO:0007669"/>
    <property type="project" value="TreeGrafter"/>
</dbReference>
<dbReference type="InterPro" id="IPR058163">
    <property type="entry name" value="LysR-type_TF_proteobact-type"/>
</dbReference>
<reference evidence="6 7" key="1">
    <citation type="submission" date="2006-02" db="EMBL/GenBank/DDBJ databases">
        <authorList>
            <person name="Pinhassi J."/>
            <person name="Pedros-Alio C."/>
            <person name="Ferriera S."/>
            <person name="Johnson J."/>
            <person name="Kravitz S."/>
            <person name="Halpern A."/>
            <person name="Remington K."/>
            <person name="Beeson K."/>
            <person name="Tran B."/>
            <person name="Rogers Y.-H."/>
            <person name="Friedman R."/>
            <person name="Venter J.C."/>
        </authorList>
    </citation>
    <scope>NUCLEOTIDE SEQUENCE [LARGE SCALE GENOMIC DNA]</scope>
    <source>
        <strain evidence="6 7">MED92</strain>
    </source>
</reference>
<keyword evidence="4" id="KW-0804">Transcription</keyword>
<comment type="caution">
    <text evidence="6">The sequence shown here is derived from an EMBL/GenBank/DDBJ whole genome shotgun (WGS) entry which is preliminary data.</text>
</comment>
<dbReference type="Proteomes" id="UP000002171">
    <property type="component" value="Unassembled WGS sequence"/>
</dbReference>
<gene>
    <name evidence="6" type="ORF">MED92_11019</name>
</gene>
<dbReference type="SUPFAM" id="SSF46785">
    <property type="entry name" value="Winged helix' DNA-binding domain"/>
    <property type="match status" value="1"/>
</dbReference>
<dbReference type="InterPro" id="IPR036390">
    <property type="entry name" value="WH_DNA-bd_sf"/>
</dbReference>
<evidence type="ECO:0000256" key="2">
    <source>
        <dbReference type="ARBA" id="ARBA00023015"/>
    </source>
</evidence>